<dbReference type="SUPFAM" id="SSF52317">
    <property type="entry name" value="Class I glutamine amidotransferase-like"/>
    <property type="match status" value="1"/>
</dbReference>
<protein>
    <submittedName>
        <fullName evidence="1">Gamma-glutamyl-gamma-aminobutyrate hydrolase family protein</fullName>
    </submittedName>
</protein>
<dbReference type="GO" id="GO:0005829">
    <property type="term" value="C:cytosol"/>
    <property type="evidence" value="ECO:0007669"/>
    <property type="project" value="TreeGrafter"/>
</dbReference>
<proteinExistence type="predicted"/>
<evidence type="ECO:0000313" key="2">
    <source>
        <dbReference type="Proteomes" id="UP001344888"/>
    </source>
</evidence>
<name>A0AAW9NKE0_9BACL</name>
<sequence>MKPIIAVTMHTGDKKLEINETYIQSVELAGGIPLCIPHLAAPEAEAVLNKVDGLLLIGGHDVDPYLYGQEPHHKLGIFHTKRDNSDLEILQSAFNRQMPILAICRGHQVLNIAFGGTLIQDIPAQWEQSFAHAQASMRDVATHTVKITGQKLGAILGAQQIRTNSFHHQAIDQLGEGLVTAGIAADGINEAVEHSDHPFCIGVQWHPEAMAPFGDEHSIKLFKAFIEACK</sequence>
<gene>
    <name evidence="1" type="ORF">P9B03_12150</name>
</gene>
<dbReference type="Proteomes" id="UP001344888">
    <property type="component" value="Unassembled WGS sequence"/>
</dbReference>
<comment type="caution">
    <text evidence="1">The sequence shown here is derived from an EMBL/GenBank/DDBJ whole genome shotgun (WGS) entry which is preliminary data.</text>
</comment>
<dbReference type="CDD" id="cd01745">
    <property type="entry name" value="GATase1_2"/>
    <property type="match status" value="1"/>
</dbReference>
<dbReference type="PANTHER" id="PTHR43235">
    <property type="entry name" value="GLUTAMINE AMIDOTRANSFERASE PB2B2.05-RELATED"/>
    <property type="match status" value="1"/>
</dbReference>
<dbReference type="PROSITE" id="PS51273">
    <property type="entry name" value="GATASE_TYPE_1"/>
    <property type="match status" value="1"/>
</dbReference>
<dbReference type="InterPro" id="IPR044668">
    <property type="entry name" value="PuuD-like"/>
</dbReference>
<dbReference type="EMBL" id="JARSFG010000017">
    <property type="protein sequence ID" value="MEC1179239.1"/>
    <property type="molecule type" value="Genomic_DNA"/>
</dbReference>
<keyword evidence="2" id="KW-1185">Reference proteome</keyword>
<dbReference type="InterPro" id="IPR029062">
    <property type="entry name" value="Class_I_gatase-like"/>
</dbReference>
<keyword evidence="1" id="KW-0378">Hydrolase</keyword>
<dbReference type="RefSeq" id="WP_326123736.1">
    <property type="nucleotide sequence ID" value="NZ_JARSFG010000017.1"/>
</dbReference>
<dbReference type="PANTHER" id="PTHR43235:SF1">
    <property type="entry name" value="GLUTAMINE AMIDOTRANSFERASE PB2B2.05-RELATED"/>
    <property type="match status" value="1"/>
</dbReference>
<dbReference type="Pfam" id="PF07722">
    <property type="entry name" value="Peptidase_C26"/>
    <property type="match status" value="1"/>
</dbReference>
<dbReference type="InterPro" id="IPR011697">
    <property type="entry name" value="Peptidase_C26"/>
</dbReference>
<dbReference type="GO" id="GO:0033969">
    <property type="term" value="F:gamma-glutamyl-gamma-aminobutyrate hydrolase activity"/>
    <property type="evidence" value="ECO:0007669"/>
    <property type="project" value="TreeGrafter"/>
</dbReference>
<evidence type="ECO:0000313" key="1">
    <source>
        <dbReference type="EMBL" id="MEC1179239.1"/>
    </source>
</evidence>
<dbReference type="Gene3D" id="3.40.50.880">
    <property type="match status" value="1"/>
</dbReference>
<organism evidence="1 2">
    <name type="scientific">Metasolibacillus meyeri</name>
    <dbReference type="NCBI Taxonomy" id="1071052"/>
    <lineage>
        <taxon>Bacteria</taxon>
        <taxon>Bacillati</taxon>
        <taxon>Bacillota</taxon>
        <taxon>Bacilli</taxon>
        <taxon>Bacillales</taxon>
        <taxon>Caryophanaceae</taxon>
        <taxon>Metasolibacillus</taxon>
    </lineage>
</organism>
<accession>A0AAW9NKE0</accession>
<dbReference type="AlphaFoldDB" id="A0AAW9NKE0"/>
<reference evidence="1 2" key="1">
    <citation type="submission" date="2023-03" db="EMBL/GenBank/DDBJ databases">
        <title>Bacillus Genome Sequencing.</title>
        <authorList>
            <person name="Dunlap C."/>
        </authorList>
    </citation>
    <scope>NUCLEOTIDE SEQUENCE [LARGE SCALE GENOMIC DNA]</scope>
    <source>
        <strain evidence="1 2">B-59205</strain>
    </source>
</reference>
<dbReference type="GO" id="GO:0006598">
    <property type="term" value="P:polyamine catabolic process"/>
    <property type="evidence" value="ECO:0007669"/>
    <property type="project" value="TreeGrafter"/>
</dbReference>